<evidence type="ECO:0000313" key="2">
    <source>
        <dbReference type="Proteomes" id="UP000299102"/>
    </source>
</evidence>
<proteinExistence type="predicted"/>
<accession>A0A4C1V6J7</accession>
<dbReference type="AlphaFoldDB" id="A0A4C1V6J7"/>
<name>A0A4C1V6J7_EUMVA</name>
<dbReference type="EMBL" id="BGZK01000289">
    <property type="protein sequence ID" value="GBP34468.1"/>
    <property type="molecule type" value="Genomic_DNA"/>
</dbReference>
<protein>
    <submittedName>
        <fullName evidence="1">Uncharacterized protein</fullName>
    </submittedName>
</protein>
<comment type="caution">
    <text evidence="1">The sequence shown here is derived from an EMBL/GenBank/DDBJ whole genome shotgun (WGS) entry which is preliminary data.</text>
</comment>
<evidence type="ECO:0000313" key="1">
    <source>
        <dbReference type="EMBL" id="GBP34468.1"/>
    </source>
</evidence>
<dbReference type="Proteomes" id="UP000299102">
    <property type="component" value="Unassembled WGS sequence"/>
</dbReference>
<reference evidence="1 2" key="1">
    <citation type="journal article" date="2019" name="Commun. Biol.">
        <title>The bagworm genome reveals a unique fibroin gene that provides high tensile strength.</title>
        <authorList>
            <person name="Kono N."/>
            <person name="Nakamura H."/>
            <person name="Ohtoshi R."/>
            <person name="Tomita M."/>
            <person name="Numata K."/>
            <person name="Arakawa K."/>
        </authorList>
    </citation>
    <scope>NUCLEOTIDE SEQUENCE [LARGE SCALE GENOMIC DNA]</scope>
</reference>
<organism evidence="1 2">
    <name type="scientific">Eumeta variegata</name>
    <name type="common">Bagworm moth</name>
    <name type="synonym">Eumeta japonica</name>
    <dbReference type="NCBI Taxonomy" id="151549"/>
    <lineage>
        <taxon>Eukaryota</taxon>
        <taxon>Metazoa</taxon>
        <taxon>Ecdysozoa</taxon>
        <taxon>Arthropoda</taxon>
        <taxon>Hexapoda</taxon>
        <taxon>Insecta</taxon>
        <taxon>Pterygota</taxon>
        <taxon>Neoptera</taxon>
        <taxon>Endopterygota</taxon>
        <taxon>Lepidoptera</taxon>
        <taxon>Glossata</taxon>
        <taxon>Ditrysia</taxon>
        <taxon>Tineoidea</taxon>
        <taxon>Psychidae</taxon>
        <taxon>Oiketicinae</taxon>
        <taxon>Eumeta</taxon>
    </lineage>
</organism>
<sequence length="92" mass="10534">MADNDINSYLKLWDLEHFRGHFKGAARQIRGPAVTYGPLGTASARELIYYSLFPQRYTVVVTGVNRPTADVHQLFRYCRLRGSTSDKQRANE</sequence>
<keyword evidence="2" id="KW-1185">Reference proteome</keyword>
<gene>
    <name evidence="1" type="ORF">EVAR_29863_1</name>
</gene>